<reference evidence="1 2" key="2">
    <citation type="submission" date="2017-10" db="EMBL/GenBank/DDBJ databases">
        <title>Genome analyses suggest a sexual origin of heterokaryosis in a supposedly ancient asexual fungus.</title>
        <authorList>
            <person name="Corradi N."/>
            <person name="Sedzielewska K."/>
            <person name="Noel J."/>
            <person name="Charron P."/>
            <person name="Farinelli L."/>
            <person name="Marton T."/>
            <person name="Kruger M."/>
            <person name="Pelin A."/>
            <person name="Brachmann A."/>
            <person name="Corradi N."/>
        </authorList>
    </citation>
    <scope>NUCLEOTIDE SEQUENCE [LARGE SCALE GENOMIC DNA]</scope>
    <source>
        <strain evidence="1 2">A1</strain>
    </source>
</reference>
<dbReference type="VEuPathDB" id="FungiDB:FUN_000802"/>
<dbReference type="VEuPathDB" id="FungiDB:RhiirA1_461318"/>
<sequence>MEYRYLLGDSLNVNNIVINKNQTLLALNISTEVVIFSMKTGMWISRYDPFHTSDAIDISDSFGNSQNIIITKSNKKISVIENNIWITDGLNKNIFQQMLNITYHNNIYTLPIFKTIQDMLKDINNNKNNDKFPENHMVQLGGELFQFIIERKTSNLVKLIGIKNSQNNDKLEKNQNNYSLIYFKYDDIYSYRLLNNQDLALITKQGIFIYTVEDSLKLRYFGIINIGVHVIIKKC</sequence>
<proteinExistence type="predicted"/>
<name>A0A2I1E8R5_9GLOM</name>
<reference evidence="1 2" key="1">
    <citation type="submission" date="2017-10" db="EMBL/GenBank/DDBJ databases">
        <title>Extensive intraspecific genome diversity in a model arbuscular mycorrhizal fungus.</title>
        <authorList>
            <person name="Chen E.C.H."/>
            <person name="Morin E."/>
            <person name="Baudet D."/>
            <person name="Noel J."/>
            <person name="Ndikumana S."/>
            <person name="Charron P."/>
            <person name="St-Onge C."/>
            <person name="Giorgi J."/>
            <person name="Grigoriev I.V."/>
            <person name="Roux C."/>
            <person name="Martin F.M."/>
            <person name="Corradi N."/>
        </authorList>
    </citation>
    <scope>NUCLEOTIDE SEQUENCE [LARGE SCALE GENOMIC DNA]</scope>
    <source>
        <strain evidence="1 2">A1</strain>
    </source>
</reference>
<protein>
    <submittedName>
        <fullName evidence="1">Uncharacterized protein</fullName>
    </submittedName>
</protein>
<accession>A0A2I1E8R5</accession>
<dbReference type="OrthoDB" id="10288610at2759"/>
<organism evidence="1 2">
    <name type="scientific">Rhizophagus irregularis</name>
    <dbReference type="NCBI Taxonomy" id="588596"/>
    <lineage>
        <taxon>Eukaryota</taxon>
        <taxon>Fungi</taxon>
        <taxon>Fungi incertae sedis</taxon>
        <taxon>Mucoromycota</taxon>
        <taxon>Glomeromycotina</taxon>
        <taxon>Glomeromycetes</taxon>
        <taxon>Glomerales</taxon>
        <taxon>Glomeraceae</taxon>
        <taxon>Rhizophagus</taxon>
    </lineage>
</organism>
<evidence type="ECO:0000313" key="2">
    <source>
        <dbReference type="Proteomes" id="UP000232688"/>
    </source>
</evidence>
<dbReference type="EMBL" id="LLXH01000560">
    <property type="protein sequence ID" value="PKC65228.1"/>
    <property type="molecule type" value="Genomic_DNA"/>
</dbReference>
<evidence type="ECO:0000313" key="1">
    <source>
        <dbReference type="EMBL" id="PKC65228.1"/>
    </source>
</evidence>
<dbReference type="AlphaFoldDB" id="A0A2I1E8R5"/>
<comment type="caution">
    <text evidence="1">The sequence shown here is derived from an EMBL/GenBank/DDBJ whole genome shotgun (WGS) entry which is preliminary data.</text>
</comment>
<dbReference type="Proteomes" id="UP000232688">
    <property type="component" value="Unassembled WGS sequence"/>
</dbReference>
<gene>
    <name evidence="1" type="ORF">RhiirA1_461318</name>
</gene>